<dbReference type="Gene3D" id="3.40.50.150">
    <property type="entry name" value="Vaccinia Virus protein VP39"/>
    <property type="match status" value="1"/>
</dbReference>
<dbReference type="Gene3D" id="3.20.20.150">
    <property type="entry name" value="Divalent-metal-dependent TIM barrel enzymes"/>
    <property type="match status" value="1"/>
</dbReference>
<dbReference type="OrthoDB" id="1368803at2759"/>
<dbReference type="Pfam" id="PF05185">
    <property type="entry name" value="PRMT5"/>
    <property type="match status" value="1"/>
</dbReference>
<dbReference type="FunFam" id="3.40.50.150:FF:000149">
    <property type="entry name" value="Protein arginine N-methyltransferase"/>
    <property type="match status" value="1"/>
</dbReference>
<organism evidence="12 13">
    <name type="scientific">Cryomyces minteri</name>
    <dbReference type="NCBI Taxonomy" id="331657"/>
    <lineage>
        <taxon>Eukaryota</taxon>
        <taxon>Fungi</taxon>
        <taxon>Dikarya</taxon>
        <taxon>Ascomycota</taxon>
        <taxon>Pezizomycotina</taxon>
        <taxon>Dothideomycetes</taxon>
        <taxon>Dothideomycetes incertae sedis</taxon>
        <taxon>Cryomyces</taxon>
    </lineage>
</organism>
<feature type="binding site" evidence="6">
    <location>
        <begin position="527"/>
        <end position="528"/>
    </location>
    <ligand>
        <name>S-adenosyl-L-methionine</name>
        <dbReference type="ChEBI" id="CHEBI:59789"/>
    </ligand>
</feature>
<dbReference type="PANTHER" id="PTHR10738:SF0">
    <property type="entry name" value="PROTEIN ARGININE N-METHYLTRANSFERASE 5"/>
    <property type="match status" value="1"/>
</dbReference>
<dbReference type="InterPro" id="IPR029063">
    <property type="entry name" value="SAM-dependent_MTases_sf"/>
</dbReference>
<dbReference type="STRING" id="331657.A0A4U0WV55"/>
<dbReference type="Pfam" id="PF17285">
    <property type="entry name" value="PRMT5_TIM"/>
    <property type="match status" value="1"/>
</dbReference>
<evidence type="ECO:0000256" key="5">
    <source>
        <dbReference type="PIRSR" id="PIRSR015894-1"/>
    </source>
</evidence>
<feature type="compositionally biased region" description="Low complexity" evidence="8">
    <location>
        <begin position="333"/>
        <end position="343"/>
    </location>
</feature>
<sequence length="862" mass="94237">MEPDATPVEQPLPVFYVGQHESQRTVPVSDPVLNQAQDSGYDMVTTPVTTPHFHSNVLALLSNHFSQLSEGVSCSEDTPTPLIPPLNPTDTPLAPSETISQLLAVTSPWIDLASPDPLVANVSRQVFNMEVQYAAFCGVGNVIVKGPQLMHGTAHASGLTQYARAVLEALNAGPYLHLQILLPLYDEADQDDGDVMGSLAPFARAQYLQTAEPERKAELFDTWEAWDVIRSVCKYNSRLSVALTIPRYLPTRPLQSRWFSEAPRLLSFSASAFLKNARGYPVLTKPHQGLISHYMCLRTPPWLLLSDVGPIPGLAAPSIPVYTAESPISPSASASATAGSLPTEPTPAEAAQIPQSDSRKHKDPTPYLSYIRHLQRNQPPRSTIERFGAGYQDYLQSPLQPLTDNLESITYEVFEKDPIKYDWYERAIAAALRDWRALDKPRSGLEVSQGADSDDYIDENSDGRGRVVIAVVGAGRGPLVTRALRAAETTGVPIELWAVEKNPNAYVVLQRHNEEDWDFQVSVVKSDMRSWAGPTLPNNTNGKVDILVSELLGSFADNELSPECLDGVQHVLSADAISIPASYTAHLTPIAAPRLHADIRGRAAADPLAWETPYVVMLHQIDYLSTTVSSSSSSSPDKDDSAAVPDVQTAWRFAHPLRAPVLQQSQTRRGGSAAGGGGGAVGGDGANEYNARFCRLRFCCREPGVLHGLAGYFETVLYEGSEATVELSTNPVTMVAKSRDMISWFPIFFPLKTPIHLPAASELEVSMWRQTDDRKVWYEWMVEAFVTIGDAGNSNSAQPRNTTPPPPPPPPPCHSPICPPTHPPPKKENSAKPAKRRNDPTDYLTVPPTQLTNRTVPPRNHD</sequence>
<feature type="active site" description="Proton donor/acceptor" evidence="5">
    <location>
        <position position="559"/>
    </location>
</feature>
<keyword evidence="3 4" id="KW-0949">S-adenosyl-L-methionine</keyword>
<feature type="binding site" evidence="6">
    <location>
        <begin position="420"/>
        <end position="421"/>
    </location>
    <ligand>
        <name>S-adenosyl-L-methionine</name>
        <dbReference type="ChEBI" id="CHEBI:59789"/>
    </ligand>
</feature>
<feature type="compositionally biased region" description="Basic and acidic residues" evidence="8">
    <location>
        <begin position="825"/>
        <end position="840"/>
    </location>
</feature>
<evidence type="ECO:0000313" key="13">
    <source>
        <dbReference type="Proteomes" id="UP000308768"/>
    </source>
</evidence>
<dbReference type="GO" id="GO:0032259">
    <property type="term" value="P:methylation"/>
    <property type="evidence" value="ECO:0007669"/>
    <property type="project" value="UniProtKB-KW"/>
</dbReference>
<dbReference type="AlphaFoldDB" id="A0A4U0WV55"/>
<feature type="compositionally biased region" description="Polar residues" evidence="8">
    <location>
        <begin position="792"/>
        <end position="801"/>
    </location>
</feature>
<evidence type="ECO:0000256" key="6">
    <source>
        <dbReference type="PIRSR" id="PIRSR015894-2"/>
    </source>
</evidence>
<gene>
    <name evidence="12" type="ORF">B0A49_05082</name>
</gene>
<dbReference type="InterPro" id="IPR035248">
    <property type="entry name" value="PRMT5_C"/>
</dbReference>
<feature type="region of interest" description="Disordered" evidence="8">
    <location>
        <begin position="333"/>
        <end position="365"/>
    </location>
</feature>
<keyword evidence="1 4" id="KW-0489">Methyltransferase</keyword>
<dbReference type="GO" id="GO:0006355">
    <property type="term" value="P:regulation of DNA-templated transcription"/>
    <property type="evidence" value="ECO:0007669"/>
    <property type="project" value="TreeGrafter"/>
</dbReference>
<evidence type="ECO:0000256" key="4">
    <source>
        <dbReference type="PIRNR" id="PIRNR015894"/>
    </source>
</evidence>
<evidence type="ECO:0000259" key="9">
    <source>
        <dbReference type="Pfam" id="PF05185"/>
    </source>
</evidence>
<dbReference type="Gene3D" id="2.70.160.11">
    <property type="entry name" value="Hnrnp arginine n-methyltransferase1"/>
    <property type="match status" value="1"/>
</dbReference>
<feature type="domain" description="PRMT5 arginine-N-methyltransferase" evidence="9">
    <location>
        <begin position="385"/>
        <end position="579"/>
    </location>
</feature>
<feature type="active site" description="Proton donor/acceptor" evidence="5">
    <location>
        <position position="550"/>
    </location>
</feature>
<comment type="caution">
    <text evidence="12">The sequence shown here is derived from an EMBL/GenBank/DDBJ whole genome shotgun (WGS) entry which is preliminary data.</text>
</comment>
<dbReference type="CDD" id="cd02440">
    <property type="entry name" value="AdoMet_MTases"/>
    <property type="match status" value="1"/>
</dbReference>
<feature type="binding site" evidence="6">
    <location>
        <position position="500"/>
    </location>
    <ligand>
        <name>S-adenosyl-L-methionine</name>
        <dbReference type="ChEBI" id="CHEBI:59789"/>
    </ligand>
</feature>
<dbReference type="EMBL" id="NAJN01001019">
    <property type="protein sequence ID" value="TKA66453.1"/>
    <property type="molecule type" value="Genomic_DNA"/>
</dbReference>
<dbReference type="GO" id="GO:0005634">
    <property type="term" value="C:nucleus"/>
    <property type="evidence" value="ECO:0007669"/>
    <property type="project" value="TreeGrafter"/>
</dbReference>
<dbReference type="FunFam" id="2.70.160.11:FF:000018">
    <property type="entry name" value="Protein arginine N-methyltransferase"/>
    <property type="match status" value="1"/>
</dbReference>
<dbReference type="InterPro" id="IPR035247">
    <property type="entry name" value="PRMT5_TIM"/>
</dbReference>
<evidence type="ECO:0000259" key="11">
    <source>
        <dbReference type="Pfam" id="PF17286"/>
    </source>
</evidence>
<feature type="domain" description="PRMT5 TIM barrel" evidence="10">
    <location>
        <begin position="40"/>
        <end position="377"/>
    </location>
</feature>
<dbReference type="PIRSF" id="PIRSF015894">
    <property type="entry name" value="Skb1_MeTrfase"/>
    <property type="match status" value="1"/>
</dbReference>
<evidence type="ECO:0000313" key="12">
    <source>
        <dbReference type="EMBL" id="TKA66453.1"/>
    </source>
</evidence>
<dbReference type="PANTHER" id="PTHR10738">
    <property type="entry name" value="PROTEIN ARGININE N-METHYLTRANSFERASE 5"/>
    <property type="match status" value="1"/>
</dbReference>
<reference evidence="12 13" key="1">
    <citation type="submission" date="2017-03" db="EMBL/GenBank/DDBJ databases">
        <title>Genomes of endolithic fungi from Antarctica.</title>
        <authorList>
            <person name="Coleine C."/>
            <person name="Masonjones S."/>
            <person name="Stajich J.E."/>
        </authorList>
    </citation>
    <scope>NUCLEOTIDE SEQUENCE [LARGE SCALE GENOMIC DNA]</scope>
    <source>
        <strain evidence="12 13">CCFEE 5187</strain>
    </source>
</reference>
<dbReference type="PROSITE" id="PS51678">
    <property type="entry name" value="SAM_MT_PRMT"/>
    <property type="match status" value="1"/>
</dbReference>
<dbReference type="GO" id="GO:0005829">
    <property type="term" value="C:cytosol"/>
    <property type="evidence" value="ECO:0007669"/>
    <property type="project" value="TreeGrafter"/>
</dbReference>
<evidence type="ECO:0000256" key="3">
    <source>
        <dbReference type="ARBA" id="ARBA00022691"/>
    </source>
</evidence>
<dbReference type="Proteomes" id="UP000308768">
    <property type="component" value="Unassembled WGS sequence"/>
</dbReference>
<proteinExistence type="inferred from homology"/>
<keyword evidence="13" id="KW-1185">Reference proteome</keyword>
<dbReference type="InterPro" id="IPR025799">
    <property type="entry name" value="Arg_MeTrfase"/>
</dbReference>
<keyword evidence="2 4" id="KW-0808">Transferase</keyword>
<dbReference type="GO" id="GO:0016274">
    <property type="term" value="F:protein-arginine N-methyltransferase activity"/>
    <property type="evidence" value="ECO:0007669"/>
    <property type="project" value="InterPro"/>
</dbReference>
<feature type="binding site" evidence="6">
    <location>
        <position position="411"/>
    </location>
    <ligand>
        <name>S-adenosyl-L-methionine</name>
        <dbReference type="ChEBI" id="CHEBI:59789"/>
    </ligand>
</feature>
<dbReference type="SUPFAM" id="SSF53335">
    <property type="entry name" value="S-adenosyl-L-methionine-dependent methyltransferases"/>
    <property type="match status" value="1"/>
</dbReference>
<accession>A0A4U0WV55</accession>
<evidence type="ECO:0000259" key="10">
    <source>
        <dbReference type="Pfam" id="PF17285"/>
    </source>
</evidence>
<feature type="region of interest" description="Disordered" evidence="8">
    <location>
        <begin position="791"/>
        <end position="862"/>
    </location>
</feature>
<feature type="domain" description="PRMT5 oligomerisation" evidence="11">
    <location>
        <begin position="582"/>
        <end position="794"/>
    </location>
</feature>
<name>A0A4U0WV55_9PEZI</name>
<evidence type="ECO:0000256" key="7">
    <source>
        <dbReference type="PIRSR" id="PIRSR015894-3"/>
    </source>
</evidence>
<evidence type="ECO:0000256" key="2">
    <source>
        <dbReference type="ARBA" id="ARBA00022679"/>
    </source>
</evidence>
<comment type="similarity">
    <text evidence="4">Belongs to the class I-like SAM-binding methyltransferase superfamily.</text>
</comment>
<evidence type="ECO:0000256" key="8">
    <source>
        <dbReference type="SAM" id="MobiDB-lite"/>
    </source>
</evidence>
<protein>
    <recommendedName>
        <fullName evidence="4">Protein arginine N-methyltransferase</fullName>
    </recommendedName>
</protein>
<feature type="site" description="Critical for specifying symmetric addition of methyl groups" evidence="7">
    <location>
        <position position="414"/>
    </location>
</feature>
<evidence type="ECO:0000256" key="1">
    <source>
        <dbReference type="ARBA" id="ARBA00022603"/>
    </source>
</evidence>
<dbReference type="InterPro" id="IPR035075">
    <property type="entry name" value="PRMT5"/>
</dbReference>
<dbReference type="Pfam" id="PF17286">
    <property type="entry name" value="PRMT5_C"/>
    <property type="match status" value="1"/>
</dbReference>
<dbReference type="InterPro" id="IPR007857">
    <property type="entry name" value="Arg_MeTrfase_PRMT5"/>
</dbReference>
<feature type="compositionally biased region" description="Pro residues" evidence="8">
    <location>
        <begin position="802"/>
        <end position="823"/>
    </location>
</feature>